<organism evidence="2 3">
    <name type="scientific">Tulasnella calospora MUT 4182</name>
    <dbReference type="NCBI Taxonomy" id="1051891"/>
    <lineage>
        <taxon>Eukaryota</taxon>
        <taxon>Fungi</taxon>
        <taxon>Dikarya</taxon>
        <taxon>Basidiomycota</taxon>
        <taxon>Agaricomycotina</taxon>
        <taxon>Agaricomycetes</taxon>
        <taxon>Cantharellales</taxon>
        <taxon>Tulasnellaceae</taxon>
        <taxon>Tulasnella</taxon>
    </lineage>
</organism>
<evidence type="ECO:0000313" key="2">
    <source>
        <dbReference type="EMBL" id="KIO15633.1"/>
    </source>
</evidence>
<reference evidence="2 3" key="1">
    <citation type="submission" date="2014-04" db="EMBL/GenBank/DDBJ databases">
        <authorList>
            <consortium name="DOE Joint Genome Institute"/>
            <person name="Kuo A."/>
            <person name="Girlanda M."/>
            <person name="Perotto S."/>
            <person name="Kohler A."/>
            <person name="Nagy L.G."/>
            <person name="Floudas D."/>
            <person name="Copeland A."/>
            <person name="Barry K.W."/>
            <person name="Cichocki N."/>
            <person name="Veneault-Fourrey C."/>
            <person name="LaButti K."/>
            <person name="Lindquist E.A."/>
            <person name="Lipzen A."/>
            <person name="Lundell T."/>
            <person name="Morin E."/>
            <person name="Murat C."/>
            <person name="Sun H."/>
            <person name="Tunlid A."/>
            <person name="Henrissat B."/>
            <person name="Grigoriev I.V."/>
            <person name="Hibbett D.S."/>
            <person name="Martin F."/>
            <person name="Nordberg H.P."/>
            <person name="Cantor M.N."/>
            <person name="Hua S.X."/>
        </authorList>
    </citation>
    <scope>NUCLEOTIDE SEQUENCE [LARGE SCALE GENOMIC DNA]</scope>
    <source>
        <strain evidence="2 3">MUT 4182</strain>
    </source>
</reference>
<evidence type="ECO:0000256" key="1">
    <source>
        <dbReference type="SAM" id="Phobius"/>
    </source>
</evidence>
<dbReference type="Proteomes" id="UP000054248">
    <property type="component" value="Unassembled WGS sequence"/>
</dbReference>
<dbReference type="AlphaFoldDB" id="A0A0C3K2I6"/>
<keyword evidence="1" id="KW-0472">Membrane</keyword>
<dbReference type="EMBL" id="KN823908">
    <property type="protein sequence ID" value="KIO15633.1"/>
    <property type="molecule type" value="Genomic_DNA"/>
</dbReference>
<gene>
    <name evidence="2" type="ORF">M407DRAFT_208365</name>
</gene>
<protein>
    <submittedName>
        <fullName evidence="2">Uncharacterized protein</fullName>
    </submittedName>
</protein>
<proteinExistence type="predicted"/>
<keyword evidence="3" id="KW-1185">Reference proteome</keyword>
<feature type="transmembrane region" description="Helical" evidence="1">
    <location>
        <begin position="12"/>
        <end position="36"/>
    </location>
</feature>
<accession>A0A0C3K2I6</accession>
<name>A0A0C3K2I6_9AGAM</name>
<sequence length="71" mass="7514">MSDLLTYSFTGYLICPSLPLCIAVVCYVLSCSIYLLRLSHSLTVAVAGEARFSTLSGAPASDGLQTVLARL</sequence>
<dbReference type="HOGENOM" id="CLU_2741932_0_0_1"/>
<reference evidence="3" key="2">
    <citation type="submission" date="2015-01" db="EMBL/GenBank/DDBJ databases">
        <title>Evolutionary Origins and Diversification of the Mycorrhizal Mutualists.</title>
        <authorList>
            <consortium name="DOE Joint Genome Institute"/>
            <consortium name="Mycorrhizal Genomics Consortium"/>
            <person name="Kohler A."/>
            <person name="Kuo A."/>
            <person name="Nagy L.G."/>
            <person name="Floudas D."/>
            <person name="Copeland A."/>
            <person name="Barry K.W."/>
            <person name="Cichocki N."/>
            <person name="Veneault-Fourrey C."/>
            <person name="LaButti K."/>
            <person name="Lindquist E.A."/>
            <person name="Lipzen A."/>
            <person name="Lundell T."/>
            <person name="Morin E."/>
            <person name="Murat C."/>
            <person name="Riley R."/>
            <person name="Ohm R."/>
            <person name="Sun H."/>
            <person name="Tunlid A."/>
            <person name="Henrissat B."/>
            <person name="Grigoriev I.V."/>
            <person name="Hibbett D.S."/>
            <person name="Martin F."/>
        </authorList>
    </citation>
    <scope>NUCLEOTIDE SEQUENCE [LARGE SCALE GENOMIC DNA]</scope>
    <source>
        <strain evidence="3">MUT 4182</strain>
    </source>
</reference>
<evidence type="ECO:0000313" key="3">
    <source>
        <dbReference type="Proteomes" id="UP000054248"/>
    </source>
</evidence>
<keyword evidence="1" id="KW-0812">Transmembrane</keyword>
<keyword evidence="1" id="KW-1133">Transmembrane helix</keyword>